<feature type="repeat" description="TPR" evidence="3">
    <location>
        <begin position="168"/>
        <end position="201"/>
    </location>
</feature>
<dbReference type="SUPFAM" id="SSF48452">
    <property type="entry name" value="TPR-like"/>
    <property type="match status" value="3"/>
</dbReference>
<protein>
    <submittedName>
        <fullName evidence="7">Histidine kinase family</fullName>
    </submittedName>
</protein>
<accession>A1ZFQ8</accession>
<keyword evidence="7" id="KW-0808">Transferase</keyword>
<keyword evidence="1" id="KW-0677">Repeat</keyword>
<gene>
    <name evidence="7" type="ORF">M23134_01156</name>
</gene>
<dbReference type="SMART" id="SM00671">
    <property type="entry name" value="SEL1"/>
    <property type="match status" value="5"/>
</dbReference>
<dbReference type="InterPro" id="IPR036890">
    <property type="entry name" value="HATPase_C_sf"/>
</dbReference>
<keyword evidence="4" id="KW-0175">Coiled coil</keyword>
<dbReference type="Pfam" id="PF06580">
    <property type="entry name" value="His_kinase"/>
    <property type="match status" value="1"/>
</dbReference>
<dbReference type="PRINTS" id="PR00381">
    <property type="entry name" value="KINESINLIGHT"/>
</dbReference>
<feature type="domain" description="Signal transduction histidine kinase internal region" evidence="6">
    <location>
        <begin position="527"/>
        <end position="600"/>
    </location>
</feature>
<keyword evidence="8" id="KW-1185">Reference proteome</keyword>
<dbReference type="eggNOG" id="COG2972">
    <property type="taxonomic scope" value="Bacteria"/>
</dbReference>
<dbReference type="AlphaFoldDB" id="A1ZFQ8"/>
<evidence type="ECO:0000313" key="8">
    <source>
        <dbReference type="Proteomes" id="UP000004095"/>
    </source>
</evidence>
<dbReference type="InterPro" id="IPR011990">
    <property type="entry name" value="TPR-like_helical_dom_sf"/>
</dbReference>
<feature type="repeat" description="TPR" evidence="3">
    <location>
        <begin position="288"/>
        <end position="321"/>
    </location>
</feature>
<feature type="transmembrane region" description="Helical" evidence="5">
    <location>
        <begin position="492"/>
        <end position="514"/>
    </location>
</feature>
<proteinExistence type="predicted"/>
<dbReference type="Proteomes" id="UP000004095">
    <property type="component" value="Unassembled WGS sequence"/>
</dbReference>
<evidence type="ECO:0000259" key="6">
    <source>
        <dbReference type="Pfam" id="PF06580"/>
    </source>
</evidence>
<dbReference type="GO" id="GO:0016020">
    <property type="term" value="C:membrane"/>
    <property type="evidence" value="ECO:0007669"/>
    <property type="project" value="InterPro"/>
</dbReference>
<dbReference type="EMBL" id="AAWS01000005">
    <property type="protein sequence ID" value="EAY30832.1"/>
    <property type="molecule type" value="Genomic_DNA"/>
</dbReference>
<keyword evidence="2 3" id="KW-0802">TPR repeat</keyword>
<dbReference type="GO" id="GO:0000155">
    <property type="term" value="F:phosphorelay sensor kinase activity"/>
    <property type="evidence" value="ECO:0007669"/>
    <property type="project" value="InterPro"/>
</dbReference>
<dbReference type="InterPro" id="IPR006597">
    <property type="entry name" value="Sel1-like"/>
</dbReference>
<dbReference type="PROSITE" id="PS50293">
    <property type="entry name" value="TPR_REGION"/>
    <property type="match status" value="1"/>
</dbReference>
<dbReference type="RefSeq" id="WP_002694539.1">
    <property type="nucleotide sequence ID" value="NZ_AAWS01000005.1"/>
</dbReference>
<dbReference type="Gene3D" id="1.25.40.10">
    <property type="entry name" value="Tetratricopeptide repeat domain"/>
    <property type="match status" value="3"/>
</dbReference>
<dbReference type="SUPFAM" id="SSF55874">
    <property type="entry name" value="ATPase domain of HSP90 chaperone/DNA topoisomerase II/histidine kinase"/>
    <property type="match status" value="1"/>
</dbReference>
<sequence>MTNYSLKLLTSLFIWALPFFAWGQKSKLAIDSLKQVLQKHPTADTTKVNILNALARVQLRLKKADEAAQYVAKAQELAHQLKFTKGKAYSLNIQARLHAQKSDFSKAVEYFEKSRQAFAQVGDQRNVGLAWYSIGLAHYFQSNYKTAQKYFEKSRALATKINDQQTLSTALNGLASAYADLSKYEQAIQTYKEALEVYRKIDDTKGIASCYNNMGTVCDDQGNYPLAVEYYHKSLATYQEMGHKPGISKCFNNLGIIYKKQLEYDKALQYYEQSLSLGKQLKDKRNVAKCLNNMGLIYKKKGDNQKAVEYLEKSLKLSKQIGNQHLSSQCLTNIADIMLTTGKPVLAYQYYERGLAIKQKIGDQKGISLAYLGLSDVHIYKKEYPQALDKALTAKKIADAHQIKTQQKEVYKALAEIYSALGQYQNAYENHVAYKKLHDEIFNKKKIQKITQLESQYKYQKELALASQRELKLVKKVEVADLNLAQSQKQTLQAIIGFLVFLICAGAVIVWLIWKAAKSERTRAQVEQKLLRSQMTPHFIFNSLSILQGIILNKEYKKAITYLSKFSRLLRIVLENSRDKIVPLDNELKAVENYLIVQNLGASQPYNYSIDLEAHINPQDILIPPMMIQPFVENAIEHGFTGKKEDKRIQVNIAFANQKLTCAVVDNGVGIGEEMLQKNESKKSLATAITTERLKIFSKEFKVKTAIDIQNRANFNEKGTIVTLVLPYKIKKDD</sequence>
<dbReference type="OrthoDB" id="6190788at2"/>
<comment type="caution">
    <text evidence="7">The sequence shown here is derived from an EMBL/GenBank/DDBJ whole genome shotgun (WGS) entry which is preliminary data.</text>
</comment>
<keyword evidence="5" id="KW-1133">Transmembrane helix</keyword>
<evidence type="ECO:0000256" key="4">
    <source>
        <dbReference type="SAM" id="Coils"/>
    </source>
</evidence>
<dbReference type="PROSITE" id="PS50005">
    <property type="entry name" value="TPR"/>
    <property type="match status" value="3"/>
</dbReference>
<evidence type="ECO:0000256" key="5">
    <source>
        <dbReference type="SAM" id="Phobius"/>
    </source>
</evidence>
<dbReference type="InterPro" id="IPR019734">
    <property type="entry name" value="TPR_rpt"/>
</dbReference>
<dbReference type="eggNOG" id="COG0457">
    <property type="taxonomic scope" value="Bacteria"/>
</dbReference>
<evidence type="ECO:0000313" key="7">
    <source>
        <dbReference type="EMBL" id="EAY30832.1"/>
    </source>
</evidence>
<dbReference type="Gene3D" id="3.30.565.10">
    <property type="entry name" value="Histidine kinase-like ATPase, C-terminal domain"/>
    <property type="match status" value="1"/>
</dbReference>
<keyword evidence="5" id="KW-0812">Transmembrane</keyword>
<dbReference type="InterPro" id="IPR010559">
    <property type="entry name" value="Sig_transdc_His_kin_internal"/>
</dbReference>
<keyword evidence="7" id="KW-0418">Kinase</keyword>
<feature type="coiled-coil region" evidence="4">
    <location>
        <begin position="174"/>
        <end position="201"/>
    </location>
</feature>
<evidence type="ECO:0000256" key="2">
    <source>
        <dbReference type="ARBA" id="ARBA00022803"/>
    </source>
</evidence>
<reference evidence="7 8" key="1">
    <citation type="submission" date="2007-01" db="EMBL/GenBank/DDBJ databases">
        <authorList>
            <person name="Haygood M."/>
            <person name="Podell S."/>
            <person name="Anderson C."/>
            <person name="Hopkinson B."/>
            <person name="Roe K."/>
            <person name="Barbeau K."/>
            <person name="Gaasterland T."/>
            <person name="Ferriera S."/>
            <person name="Johnson J."/>
            <person name="Kravitz S."/>
            <person name="Beeson K."/>
            <person name="Sutton G."/>
            <person name="Rogers Y.-H."/>
            <person name="Friedman R."/>
            <person name="Frazier M."/>
            <person name="Venter J.C."/>
        </authorList>
    </citation>
    <scope>NUCLEOTIDE SEQUENCE [LARGE SCALE GENOMIC DNA]</scope>
    <source>
        <strain evidence="7 8">ATCC 23134</strain>
    </source>
</reference>
<evidence type="ECO:0000256" key="1">
    <source>
        <dbReference type="ARBA" id="ARBA00022737"/>
    </source>
</evidence>
<feature type="repeat" description="TPR" evidence="3">
    <location>
        <begin position="248"/>
        <end position="281"/>
    </location>
</feature>
<name>A1ZFQ8_MICM2</name>
<evidence type="ECO:0000256" key="3">
    <source>
        <dbReference type="PROSITE-ProRule" id="PRU00339"/>
    </source>
</evidence>
<keyword evidence="5" id="KW-0472">Membrane</keyword>
<dbReference type="SMART" id="SM00028">
    <property type="entry name" value="TPR"/>
    <property type="match status" value="9"/>
</dbReference>
<dbReference type="Pfam" id="PF13424">
    <property type="entry name" value="TPR_12"/>
    <property type="match status" value="2"/>
</dbReference>
<dbReference type="PANTHER" id="PTHR45641">
    <property type="entry name" value="TETRATRICOPEPTIDE REPEAT PROTEIN (AFU_ORTHOLOGUE AFUA_6G03870)"/>
    <property type="match status" value="1"/>
</dbReference>
<organism evidence="7 8">
    <name type="scientific">Microscilla marina ATCC 23134</name>
    <dbReference type="NCBI Taxonomy" id="313606"/>
    <lineage>
        <taxon>Bacteria</taxon>
        <taxon>Pseudomonadati</taxon>
        <taxon>Bacteroidota</taxon>
        <taxon>Cytophagia</taxon>
        <taxon>Cytophagales</taxon>
        <taxon>Microscillaceae</taxon>
        <taxon>Microscilla</taxon>
    </lineage>
</organism>
<dbReference type="PANTHER" id="PTHR45641:SF19">
    <property type="entry name" value="NEPHROCYSTIN-3"/>
    <property type="match status" value="1"/>
</dbReference>